<comment type="similarity">
    <text evidence="1 10">Belongs to the peptidase M8 family.</text>
</comment>
<evidence type="ECO:0000313" key="12">
    <source>
        <dbReference type="WBParaSite" id="jg12347"/>
    </source>
</evidence>
<evidence type="ECO:0000256" key="6">
    <source>
        <dbReference type="ARBA" id="ARBA00023049"/>
    </source>
</evidence>
<dbReference type="Proteomes" id="UP000887574">
    <property type="component" value="Unplaced"/>
</dbReference>
<evidence type="ECO:0000256" key="7">
    <source>
        <dbReference type="ARBA" id="ARBA00039717"/>
    </source>
</evidence>
<evidence type="ECO:0000256" key="4">
    <source>
        <dbReference type="ARBA" id="ARBA00022801"/>
    </source>
</evidence>
<dbReference type="GO" id="GO:0016020">
    <property type="term" value="C:membrane"/>
    <property type="evidence" value="ECO:0007669"/>
    <property type="project" value="InterPro"/>
</dbReference>
<evidence type="ECO:0000256" key="8">
    <source>
        <dbReference type="PIRSR" id="PIRSR601577-1"/>
    </source>
</evidence>
<name>A0A915CUQ0_9BILA</name>
<evidence type="ECO:0000256" key="10">
    <source>
        <dbReference type="RuleBase" id="RU366077"/>
    </source>
</evidence>
<dbReference type="GO" id="GO:0007155">
    <property type="term" value="P:cell adhesion"/>
    <property type="evidence" value="ECO:0007669"/>
    <property type="project" value="InterPro"/>
</dbReference>
<evidence type="ECO:0000313" key="11">
    <source>
        <dbReference type="Proteomes" id="UP000887574"/>
    </source>
</evidence>
<organism evidence="11 12">
    <name type="scientific">Ditylenchus dipsaci</name>
    <dbReference type="NCBI Taxonomy" id="166011"/>
    <lineage>
        <taxon>Eukaryota</taxon>
        <taxon>Metazoa</taxon>
        <taxon>Ecdysozoa</taxon>
        <taxon>Nematoda</taxon>
        <taxon>Chromadorea</taxon>
        <taxon>Rhabditida</taxon>
        <taxon>Tylenchina</taxon>
        <taxon>Tylenchomorpha</taxon>
        <taxon>Sphaerularioidea</taxon>
        <taxon>Anguinidae</taxon>
        <taxon>Anguininae</taxon>
        <taxon>Ditylenchus</taxon>
    </lineage>
</organism>
<keyword evidence="11" id="KW-1185">Reference proteome</keyword>
<dbReference type="GO" id="GO:0046872">
    <property type="term" value="F:metal ion binding"/>
    <property type="evidence" value="ECO:0007669"/>
    <property type="project" value="UniProtKB-KW"/>
</dbReference>
<proteinExistence type="inferred from homology"/>
<dbReference type="PANTHER" id="PTHR10942:SF0">
    <property type="entry name" value="LEISHMANOLYSIN-LIKE PEPTIDASE"/>
    <property type="match status" value="1"/>
</dbReference>
<keyword evidence="3 9" id="KW-0479">Metal-binding</keyword>
<feature type="binding site" evidence="9">
    <location>
        <position position="167"/>
    </location>
    <ligand>
        <name>Zn(2+)</name>
        <dbReference type="ChEBI" id="CHEBI:29105"/>
        <note>catalytic</note>
    </ligand>
</feature>
<dbReference type="GO" id="GO:0004222">
    <property type="term" value="F:metalloendopeptidase activity"/>
    <property type="evidence" value="ECO:0007669"/>
    <property type="project" value="UniProtKB-UniRule"/>
</dbReference>
<evidence type="ECO:0000256" key="9">
    <source>
        <dbReference type="PIRSR" id="PIRSR601577-2"/>
    </source>
</evidence>
<feature type="binding site" evidence="9">
    <location>
        <position position="163"/>
    </location>
    <ligand>
        <name>Zn(2+)</name>
        <dbReference type="ChEBI" id="CHEBI:29105"/>
        <note>catalytic</note>
    </ligand>
</feature>
<accession>A0A915CUQ0</accession>
<keyword evidence="4 10" id="KW-0378">Hydrolase</keyword>
<dbReference type="AlphaFoldDB" id="A0A915CUQ0"/>
<evidence type="ECO:0000256" key="3">
    <source>
        <dbReference type="ARBA" id="ARBA00022723"/>
    </source>
</evidence>
<keyword evidence="2 10" id="KW-0645">Protease</keyword>
<dbReference type="EC" id="3.4.24.-" evidence="10"/>
<dbReference type="InterPro" id="IPR001577">
    <property type="entry name" value="Peptidase_M8"/>
</dbReference>
<evidence type="ECO:0000256" key="5">
    <source>
        <dbReference type="ARBA" id="ARBA00022833"/>
    </source>
</evidence>
<dbReference type="GO" id="GO:0005737">
    <property type="term" value="C:cytoplasm"/>
    <property type="evidence" value="ECO:0007669"/>
    <property type="project" value="TreeGrafter"/>
</dbReference>
<dbReference type="GO" id="GO:0006508">
    <property type="term" value="P:proteolysis"/>
    <property type="evidence" value="ECO:0007669"/>
    <property type="project" value="UniProtKB-KW"/>
</dbReference>
<keyword evidence="5 9" id="KW-0862">Zinc</keyword>
<dbReference type="Gene3D" id="3.10.170.20">
    <property type="match status" value="1"/>
</dbReference>
<evidence type="ECO:0000256" key="2">
    <source>
        <dbReference type="ARBA" id="ARBA00022670"/>
    </source>
</evidence>
<comment type="cofactor">
    <cofactor evidence="9 10">
        <name>Zn(2+)</name>
        <dbReference type="ChEBI" id="CHEBI:29105"/>
    </cofactor>
    <text evidence="9 10">Binds 1 zinc ion per subunit.</text>
</comment>
<dbReference type="SUPFAM" id="SSF55486">
    <property type="entry name" value="Metalloproteases ('zincins'), catalytic domain"/>
    <property type="match status" value="1"/>
</dbReference>
<reference evidence="12" key="1">
    <citation type="submission" date="2022-11" db="UniProtKB">
        <authorList>
            <consortium name="WormBaseParasite"/>
        </authorList>
    </citation>
    <scope>IDENTIFICATION</scope>
</reference>
<dbReference type="PANTHER" id="PTHR10942">
    <property type="entry name" value="LEISHMANOLYSIN-LIKE PEPTIDASE"/>
    <property type="match status" value="1"/>
</dbReference>
<sequence>MAGIELESTPDTPHYSLHQTLLLDREFRPLRIFLYYDPVSIEPLDVDKQIFINTMQVQPLLLGRFGLTSSCVDQCKTIPHVVSIPDEHLFQCRYCALPNPLACTSSGPPDGEGINDADFLLYVSAVDSVRCKNEDTIAYAAHCQQEAELDRPIAGDSAFPIKHEILHALGFSAGLYAFFRDSNGQPRTKRNRYNRPISFNRDRGYYDADDSTILTKMRTDWWTAENRIPHPVHLMVVEEARKHFGCEALEGAELENQAEMALH</sequence>
<protein>
    <recommendedName>
        <fullName evidence="7 10">Leishmanolysin-like peptidase</fullName>
        <ecNumber evidence="10">3.4.24.-</ecNumber>
    </recommendedName>
</protein>
<feature type="active site" evidence="8">
    <location>
        <position position="164"/>
    </location>
</feature>
<keyword evidence="6 9" id="KW-0482">Metalloprotease</keyword>
<dbReference type="WBParaSite" id="jg12347">
    <property type="protein sequence ID" value="jg12347"/>
    <property type="gene ID" value="jg12347"/>
</dbReference>
<dbReference type="Pfam" id="PF01457">
    <property type="entry name" value="Peptidase_M8"/>
    <property type="match status" value="1"/>
</dbReference>
<evidence type="ECO:0000256" key="1">
    <source>
        <dbReference type="ARBA" id="ARBA00005860"/>
    </source>
</evidence>